<gene>
    <name evidence="3" type="ORF">DM860_014179</name>
</gene>
<evidence type="ECO:0000259" key="2">
    <source>
        <dbReference type="PROSITE" id="PS50076"/>
    </source>
</evidence>
<dbReference type="InterPro" id="IPR036869">
    <property type="entry name" value="J_dom_sf"/>
</dbReference>
<evidence type="ECO:0000256" key="1">
    <source>
        <dbReference type="SAM" id="MobiDB-lite"/>
    </source>
</evidence>
<dbReference type="EMBL" id="NQVE01000150">
    <property type="protein sequence ID" value="RAL44042.1"/>
    <property type="molecule type" value="Genomic_DNA"/>
</dbReference>
<dbReference type="Pfam" id="PF00226">
    <property type="entry name" value="DnaJ"/>
    <property type="match status" value="1"/>
</dbReference>
<feature type="domain" description="J" evidence="2">
    <location>
        <begin position="226"/>
        <end position="287"/>
    </location>
</feature>
<dbReference type="PANTHER" id="PTHR45376">
    <property type="entry name" value="CHAPERONE DNAJ-DOMAIN SUPERFAMILY PROTEIN-RELATED"/>
    <property type="match status" value="1"/>
</dbReference>
<dbReference type="InterPro" id="IPR001623">
    <property type="entry name" value="DnaJ_domain"/>
</dbReference>
<reference evidence="3 4" key="1">
    <citation type="submission" date="2018-06" db="EMBL/GenBank/DDBJ databases">
        <title>The Genome of Cuscuta australis (Dodder) Provides Insight into the Evolution of Plant Parasitism.</title>
        <authorList>
            <person name="Liu H."/>
        </authorList>
    </citation>
    <scope>NUCLEOTIDE SEQUENCE [LARGE SCALE GENOMIC DNA]</scope>
    <source>
        <strain evidence="4">cv. Yunnan</strain>
        <tissue evidence="3">Vines</tissue>
    </source>
</reference>
<sequence>MTIKDEAIRGWQKGSTLRNLISQSTKIGAVTEPLAAYSAFFHSTPFYLEKRKNNWGSDFRGSQQPPKANKSHIRYAVRQKRAESKKALKDLLFYGGSLDNYLEGKFHEEHVKWDIEDDDPFDKKCKLKTSARSRTRLRRRQRKLKKHWLNEEDYEDEHPEKIFQATFGEKSYTWSFKPWKEFSYESKRTRIHHEEETEWNGRQQNKHNRSDPNHNHSESYIVGSYSERSILGLPVRGPLKIEEVKNAFRLSALKWHPDKHQGPSQAAAEEKFKCCVAAYNSLCNALSPA</sequence>
<feature type="region of interest" description="Disordered" evidence="1">
    <location>
        <begin position="194"/>
        <end position="219"/>
    </location>
</feature>
<dbReference type="AlphaFoldDB" id="A0A328DDP1"/>
<accession>A0A328DDP1</accession>
<dbReference type="SMART" id="SM00271">
    <property type="entry name" value="DnaJ"/>
    <property type="match status" value="1"/>
</dbReference>
<dbReference type="PANTHER" id="PTHR45376:SF5">
    <property type="entry name" value="CHAPERONE DNAJ-DOMAIN SUPERFAMILY PROTEIN"/>
    <property type="match status" value="1"/>
</dbReference>
<dbReference type="SUPFAM" id="SSF46565">
    <property type="entry name" value="Chaperone J-domain"/>
    <property type="match status" value="1"/>
</dbReference>
<dbReference type="Proteomes" id="UP000249390">
    <property type="component" value="Unassembled WGS sequence"/>
</dbReference>
<evidence type="ECO:0000313" key="3">
    <source>
        <dbReference type="EMBL" id="RAL44042.1"/>
    </source>
</evidence>
<comment type="caution">
    <text evidence="3">The sequence shown here is derived from an EMBL/GenBank/DDBJ whole genome shotgun (WGS) entry which is preliminary data.</text>
</comment>
<keyword evidence="4" id="KW-1185">Reference proteome</keyword>
<feature type="compositionally biased region" description="Basic and acidic residues" evidence="1">
    <location>
        <begin position="208"/>
        <end position="217"/>
    </location>
</feature>
<dbReference type="CDD" id="cd06257">
    <property type="entry name" value="DnaJ"/>
    <property type="match status" value="1"/>
</dbReference>
<protein>
    <recommendedName>
        <fullName evidence="2">J domain-containing protein</fullName>
    </recommendedName>
</protein>
<organism evidence="3 4">
    <name type="scientific">Cuscuta australis</name>
    <dbReference type="NCBI Taxonomy" id="267555"/>
    <lineage>
        <taxon>Eukaryota</taxon>
        <taxon>Viridiplantae</taxon>
        <taxon>Streptophyta</taxon>
        <taxon>Embryophyta</taxon>
        <taxon>Tracheophyta</taxon>
        <taxon>Spermatophyta</taxon>
        <taxon>Magnoliopsida</taxon>
        <taxon>eudicotyledons</taxon>
        <taxon>Gunneridae</taxon>
        <taxon>Pentapetalae</taxon>
        <taxon>asterids</taxon>
        <taxon>lamiids</taxon>
        <taxon>Solanales</taxon>
        <taxon>Convolvulaceae</taxon>
        <taxon>Cuscuteae</taxon>
        <taxon>Cuscuta</taxon>
        <taxon>Cuscuta subgen. Grammica</taxon>
        <taxon>Cuscuta sect. Cleistogrammica</taxon>
    </lineage>
</organism>
<name>A0A328DDP1_9ASTE</name>
<proteinExistence type="predicted"/>
<dbReference type="PROSITE" id="PS50076">
    <property type="entry name" value="DNAJ_2"/>
    <property type="match status" value="1"/>
</dbReference>
<dbReference type="Gene3D" id="1.10.287.110">
    <property type="entry name" value="DnaJ domain"/>
    <property type="match status" value="1"/>
</dbReference>
<evidence type="ECO:0000313" key="4">
    <source>
        <dbReference type="Proteomes" id="UP000249390"/>
    </source>
</evidence>